<dbReference type="EMBL" id="SGBB01000021">
    <property type="protein sequence ID" value="RZD17834.1"/>
    <property type="molecule type" value="Genomic_DNA"/>
</dbReference>
<sequence length="420" mass="47933">MKDYIIKKGENKYSPFAGTKLISDIINKLNMEDSINKTFGLPLSNRGYKPFDYIKSIISGLISGADCIKDIDNIKEDGVVKKIWNLKNIPHSSRIGIFLSRFSSTNNINLIHNIMQDIAIKAIHKSKLKGVTLDGDATFVKTDKQGVSDYCYKGFKSLSMLLGFIAETSSCIYQELGKGSKSPALNLDKQLYSVNDKLSSNNIKLKNYRSDSAGYQANIVNYCNANSINFYIRGKNINLDFSLIKDWDILYDKYGSPIDDTEISETVHTMDRTEAFRLIVVRKQKEYSVPSLFGESFYEYHTIATNSDLSKEEVFHFYNERGKCEYYIKSVKWDLSLRKLPCGTEEANALWVNTALIAYNALKLFSVITGLNKSLKSLRYLIFNTVGRIVSHANKTYLKLFCNNKKYNLFLYLREKCLTL</sequence>
<dbReference type="AlphaFoldDB" id="A0A519BKP1"/>
<organism evidence="2 3">
    <name type="scientific">Candidatus Acididesulfobacter diazotrophicus</name>
    <dbReference type="NCBI Taxonomy" id="2597226"/>
    <lineage>
        <taxon>Bacteria</taxon>
        <taxon>Deltaproteobacteria</taxon>
        <taxon>Candidatus Acidulodesulfobacterales</taxon>
        <taxon>Candidatus Acididesulfobacter</taxon>
    </lineage>
</organism>
<evidence type="ECO:0000313" key="3">
    <source>
        <dbReference type="Proteomes" id="UP000319296"/>
    </source>
</evidence>
<name>A0A519BKP1_9DELT</name>
<dbReference type="Pfam" id="PF13701">
    <property type="entry name" value="DDE_Tnp_1_4"/>
    <property type="match status" value="1"/>
</dbReference>
<proteinExistence type="predicted"/>
<dbReference type="Proteomes" id="UP000319296">
    <property type="component" value="Unassembled WGS sequence"/>
</dbReference>
<evidence type="ECO:0000313" key="2">
    <source>
        <dbReference type="EMBL" id="RZD17834.1"/>
    </source>
</evidence>
<reference evidence="2 3" key="1">
    <citation type="journal article" date="2019" name="ISME J.">
        <title>Insights into ecological role of a new deltaproteobacterial order Candidatus Acidulodesulfobacterales by metagenomics and metatranscriptomics.</title>
        <authorList>
            <person name="Tan S."/>
            <person name="Liu J."/>
            <person name="Fang Y."/>
            <person name="Hedlund B.P."/>
            <person name="Lian Z.H."/>
            <person name="Huang L.Y."/>
            <person name="Li J.T."/>
            <person name="Huang L.N."/>
            <person name="Li W.J."/>
            <person name="Jiang H.C."/>
            <person name="Dong H.L."/>
            <person name="Shu W.S."/>
        </authorList>
    </citation>
    <scope>NUCLEOTIDE SEQUENCE [LARGE SCALE GENOMIC DNA]</scope>
    <source>
        <strain evidence="2">AP1</strain>
    </source>
</reference>
<dbReference type="InterPro" id="IPR012337">
    <property type="entry name" value="RNaseH-like_sf"/>
</dbReference>
<evidence type="ECO:0000259" key="1">
    <source>
        <dbReference type="Pfam" id="PF13701"/>
    </source>
</evidence>
<accession>A0A519BKP1</accession>
<protein>
    <submittedName>
        <fullName evidence="2">IS1380 family transposase</fullName>
    </submittedName>
</protein>
<feature type="domain" description="Transposase DDE" evidence="1">
    <location>
        <begin position="17"/>
        <end position="403"/>
    </location>
</feature>
<gene>
    <name evidence="2" type="ORF">EVG15_09230</name>
</gene>
<dbReference type="InterPro" id="IPR025668">
    <property type="entry name" value="Tnp_DDE_dom"/>
</dbReference>
<dbReference type="InterPro" id="IPR047960">
    <property type="entry name" value="Transpos_IS1380"/>
</dbReference>
<dbReference type="SUPFAM" id="SSF53098">
    <property type="entry name" value="Ribonuclease H-like"/>
    <property type="match status" value="1"/>
</dbReference>
<comment type="caution">
    <text evidence="2">The sequence shown here is derived from an EMBL/GenBank/DDBJ whole genome shotgun (WGS) entry which is preliminary data.</text>
</comment>
<dbReference type="NCBIfam" id="NF033539">
    <property type="entry name" value="transpos_IS1380"/>
    <property type="match status" value="1"/>
</dbReference>